<evidence type="ECO:0000313" key="2">
    <source>
        <dbReference type="Proteomes" id="UP000285456"/>
    </source>
</evidence>
<sequence>MSYLSQIEWIYTQLQSLSKETLVQIIDELNLDIPDNDYKDMATDVYNKAKTGVPLTHKQKRVLVNIIGQPRYE</sequence>
<dbReference type="EMBL" id="QWEH01000007">
    <property type="protein sequence ID" value="RHW31890.1"/>
    <property type="molecule type" value="Genomic_DNA"/>
</dbReference>
<organism evidence="1 2">
    <name type="scientific">Oceanobacillus profundus</name>
    <dbReference type="NCBI Taxonomy" id="372463"/>
    <lineage>
        <taxon>Bacteria</taxon>
        <taxon>Bacillati</taxon>
        <taxon>Bacillota</taxon>
        <taxon>Bacilli</taxon>
        <taxon>Bacillales</taxon>
        <taxon>Bacillaceae</taxon>
        <taxon>Oceanobacillus</taxon>
    </lineage>
</organism>
<proteinExistence type="predicted"/>
<keyword evidence="2" id="KW-1185">Reference proteome</keyword>
<name>A0A417YGD3_9BACI</name>
<dbReference type="RefSeq" id="WP_118889448.1">
    <property type="nucleotide sequence ID" value="NZ_PHUT01000007.1"/>
</dbReference>
<accession>A0A417YGD3</accession>
<evidence type="ECO:0000313" key="1">
    <source>
        <dbReference type="EMBL" id="RHW31890.1"/>
    </source>
</evidence>
<protein>
    <submittedName>
        <fullName evidence="1">Uncharacterized protein</fullName>
    </submittedName>
</protein>
<comment type="caution">
    <text evidence="1">The sequence shown here is derived from an EMBL/GenBank/DDBJ whole genome shotgun (WGS) entry which is preliminary data.</text>
</comment>
<reference evidence="1 2" key="1">
    <citation type="journal article" date="2007" name="Int. J. Syst. Evol. Microbiol.">
        <title>Oceanobacillus profundus sp. nov., isolated from a deep-sea sediment core.</title>
        <authorList>
            <person name="Kim Y.G."/>
            <person name="Choi D.H."/>
            <person name="Hyun S."/>
            <person name="Cho B.C."/>
        </authorList>
    </citation>
    <scope>NUCLEOTIDE SEQUENCE [LARGE SCALE GENOMIC DNA]</scope>
    <source>
        <strain evidence="1 2">DSM 18246</strain>
    </source>
</reference>
<gene>
    <name evidence="1" type="ORF">D1B32_11670</name>
</gene>
<dbReference type="Proteomes" id="UP000285456">
    <property type="component" value="Unassembled WGS sequence"/>
</dbReference>
<dbReference type="AlphaFoldDB" id="A0A417YGD3"/>